<dbReference type="SUPFAM" id="SSF52402">
    <property type="entry name" value="Adenine nucleotide alpha hydrolases-like"/>
    <property type="match status" value="1"/>
</dbReference>
<gene>
    <name evidence="8" type="ORF">LTR09_011535</name>
</gene>
<dbReference type="InterPro" id="IPR012094">
    <property type="entry name" value="tRNA_Ile_lys_synt"/>
</dbReference>
<proteinExistence type="inferred from homology"/>
<organism evidence="8 9">
    <name type="scientific">Extremus antarcticus</name>
    <dbReference type="NCBI Taxonomy" id="702011"/>
    <lineage>
        <taxon>Eukaryota</taxon>
        <taxon>Fungi</taxon>
        <taxon>Dikarya</taxon>
        <taxon>Ascomycota</taxon>
        <taxon>Pezizomycotina</taxon>
        <taxon>Dothideomycetes</taxon>
        <taxon>Dothideomycetidae</taxon>
        <taxon>Mycosphaerellales</taxon>
        <taxon>Extremaceae</taxon>
        <taxon>Extremus</taxon>
    </lineage>
</organism>
<accession>A0AAJ0G4Y2</accession>
<dbReference type="EMBL" id="JAWDJX010000070">
    <property type="protein sequence ID" value="KAK3047021.1"/>
    <property type="molecule type" value="Genomic_DNA"/>
</dbReference>
<evidence type="ECO:0000313" key="8">
    <source>
        <dbReference type="EMBL" id="KAK3047021.1"/>
    </source>
</evidence>
<feature type="domain" description="tRNA(Ile)-lysidine/2-thiocytidine synthase N-terminal" evidence="7">
    <location>
        <begin position="41"/>
        <end position="275"/>
    </location>
</feature>
<evidence type="ECO:0000256" key="6">
    <source>
        <dbReference type="ARBA" id="ARBA00048539"/>
    </source>
</evidence>
<dbReference type="GO" id="GO:0008033">
    <property type="term" value="P:tRNA processing"/>
    <property type="evidence" value="ECO:0007669"/>
    <property type="project" value="UniProtKB-KW"/>
</dbReference>
<keyword evidence="5" id="KW-0067">ATP-binding</keyword>
<keyword evidence="2" id="KW-0436">Ligase</keyword>
<dbReference type="InterPro" id="IPR011063">
    <property type="entry name" value="TilS/TtcA_N"/>
</dbReference>
<name>A0AAJ0G4Y2_9PEZI</name>
<protein>
    <recommendedName>
        <fullName evidence="1">tRNA(Ile)-lysidine synthetase</fullName>
        <ecNumber evidence="1">6.3.4.19</ecNumber>
    </recommendedName>
</protein>
<keyword evidence="4" id="KW-0547">Nucleotide-binding</keyword>
<dbReference type="PANTHER" id="PTHR43033:SF1">
    <property type="entry name" value="TRNA(ILE)-LYSIDINE SYNTHASE-RELATED"/>
    <property type="match status" value="1"/>
</dbReference>
<comment type="catalytic activity">
    <reaction evidence="6">
        <text>cytidine(34) in tRNA(Ile2) + L-lysine + ATP = lysidine(34) in tRNA(Ile2) + AMP + diphosphate + H(+)</text>
        <dbReference type="Rhea" id="RHEA:43744"/>
        <dbReference type="Rhea" id="RHEA-COMP:10625"/>
        <dbReference type="Rhea" id="RHEA-COMP:10670"/>
        <dbReference type="ChEBI" id="CHEBI:15378"/>
        <dbReference type="ChEBI" id="CHEBI:30616"/>
        <dbReference type="ChEBI" id="CHEBI:32551"/>
        <dbReference type="ChEBI" id="CHEBI:33019"/>
        <dbReference type="ChEBI" id="CHEBI:82748"/>
        <dbReference type="ChEBI" id="CHEBI:83665"/>
        <dbReference type="ChEBI" id="CHEBI:456215"/>
        <dbReference type="EC" id="6.3.4.19"/>
    </reaction>
</comment>
<comment type="caution">
    <text evidence="8">The sequence shown here is derived from an EMBL/GenBank/DDBJ whole genome shotgun (WGS) entry which is preliminary data.</text>
</comment>
<reference evidence="8" key="1">
    <citation type="submission" date="2023-04" db="EMBL/GenBank/DDBJ databases">
        <title>Black Yeasts Isolated from many extreme environments.</title>
        <authorList>
            <person name="Coleine C."/>
            <person name="Stajich J.E."/>
            <person name="Selbmann L."/>
        </authorList>
    </citation>
    <scope>NUCLEOTIDE SEQUENCE</scope>
    <source>
        <strain evidence="8">CCFEE 5312</strain>
    </source>
</reference>
<evidence type="ECO:0000256" key="5">
    <source>
        <dbReference type="ARBA" id="ARBA00022840"/>
    </source>
</evidence>
<dbReference type="Proteomes" id="UP001271007">
    <property type="component" value="Unassembled WGS sequence"/>
</dbReference>
<dbReference type="PANTHER" id="PTHR43033">
    <property type="entry name" value="TRNA(ILE)-LYSIDINE SYNTHASE-RELATED"/>
    <property type="match status" value="1"/>
</dbReference>
<evidence type="ECO:0000256" key="4">
    <source>
        <dbReference type="ARBA" id="ARBA00022741"/>
    </source>
</evidence>
<evidence type="ECO:0000256" key="3">
    <source>
        <dbReference type="ARBA" id="ARBA00022694"/>
    </source>
</evidence>
<evidence type="ECO:0000259" key="7">
    <source>
        <dbReference type="Pfam" id="PF01171"/>
    </source>
</evidence>
<evidence type="ECO:0000256" key="2">
    <source>
        <dbReference type="ARBA" id="ARBA00022598"/>
    </source>
</evidence>
<sequence>MTGIVHTVHKHVVEQQNRSVRLAFASTLRALWRKHGMKSQIGLAISGGVDSMALASLCSSMRDWGPLTEREGNGDKRKRPRFTAFIVDHQLRSHSTSEACRVSSKLSRLDISSQVLELDWKPYGDPHKLPNLESTARRLRYQATGRACREQGINTLLFGHHQDDQAETVLMRMLANYSGAGLRGIKSEAAIPECAGLYGVDHSGDCEAADEESRLLSRELEGGMRFESGGVSIARPLLAFDKEQLIAICKQDGVGWFEDHTNAVVTLTVRNTIRSLLNSDVLPEALQKNSLLAVAAMKARESEEAETAAAKALEQMPISLDVRSGSATLTVPKERTLAVSGTARAMLLRKMIGMVAPAGNLSLQDLYAATEYVLGLDENGADTNVSTIVQVAGVSIARVLDDADSDFGNCVFQFSRSMPTQKEKTISQIALWSSHQSGQSGDGHDLKQWTHWQLWDGRYWLRVCLPKGTGTWNVQIIVRFLVKDDIRKLRRSLDKEEAERLQQALDLAKGSLRFTCPALVMIERPDDGDAIERVVALPSLGWSCKSWDRHQGPDLPNRRSWDIRYKHVELEHTVSA</sequence>
<dbReference type="AlphaFoldDB" id="A0AAJ0G4Y2"/>
<dbReference type="GO" id="GO:0032267">
    <property type="term" value="F:tRNA(Ile)-lysidine synthase activity"/>
    <property type="evidence" value="ECO:0007669"/>
    <property type="project" value="UniProtKB-EC"/>
</dbReference>
<dbReference type="HAMAP" id="MF_01161">
    <property type="entry name" value="tRNA_Ile_lys_synt"/>
    <property type="match status" value="1"/>
</dbReference>
<dbReference type="InterPro" id="IPR014729">
    <property type="entry name" value="Rossmann-like_a/b/a_fold"/>
</dbReference>
<dbReference type="CDD" id="cd01992">
    <property type="entry name" value="TilS_N"/>
    <property type="match status" value="1"/>
</dbReference>
<evidence type="ECO:0000256" key="1">
    <source>
        <dbReference type="ARBA" id="ARBA00013267"/>
    </source>
</evidence>
<keyword evidence="9" id="KW-1185">Reference proteome</keyword>
<dbReference type="Gene3D" id="3.40.50.620">
    <property type="entry name" value="HUPs"/>
    <property type="match status" value="1"/>
</dbReference>
<evidence type="ECO:0000313" key="9">
    <source>
        <dbReference type="Proteomes" id="UP001271007"/>
    </source>
</evidence>
<dbReference type="GO" id="GO:0005524">
    <property type="term" value="F:ATP binding"/>
    <property type="evidence" value="ECO:0007669"/>
    <property type="project" value="UniProtKB-KW"/>
</dbReference>
<dbReference type="EC" id="6.3.4.19" evidence="1"/>
<keyword evidence="3" id="KW-0819">tRNA processing</keyword>
<dbReference type="Pfam" id="PF01171">
    <property type="entry name" value="ATP_bind_3"/>
    <property type="match status" value="1"/>
</dbReference>
<dbReference type="InterPro" id="IPR012795">
    <property type="entry name" value="tRNA_Ile_lys_synt_N"/>
</dbReference>